<feature type="transmembrane region" description="Helical" evidence="1">
    <location>
        <begin position="20"/>
        <end position="47"/>
    </location>
</feature>
<sequence length="324" mass="35823">MDPQSSQMPQFSQMPQMGQFTIPVLVGTFVNWALLGSLIVQVYLYILAFPKDKLCYKLVVGFIVIAEILQTLGDTRDAIRVFGSGWGNPQVLELVGWAWFSVPIMGSTIACVGQLFFAWRISIFGKSWYIPGVIAAVTLFQFAAGIWTGVLICRSQSFTQLQFHSLKTPVAWLAATALADLIIVAATVFYLMKHRNPDYSRTTRAALSRILKVTVETGIPCSVFAIVNLCLYIVYSVDNYHLGICIFLSKVYSNSIMVIMNSRAHISHGPPANATVSTNMVFQSHSSPSAALQFAVATDRTISTDFGESFMDRNVTDKRESTEV</sequence>
<feature type="transmembrane region" description="Helical" evidence="1">
    <location>
        <begin position="54"/>
        <end position="72"/>
    </location>
</feature>
<feature type="transmembrane region" description="Helical" evidence="1">
    <location>
        <begin position="97"/>
        <end position="117"/>
    </location>
</feature>
<dbReference type="InterPro" id="IPR045339">
    <property type="entry name" value="DUF6534"/>
</dbReference>
<evidence type="ECO:0000256" key="1">
    <source>
        <dbReference type="SAM" id="Phobius"/>
    </source>
</evidence>
<gene>
    <name evidence="3" type="ORF">DFH08DRAFT_132284</name>
</gene>
<dbReference type="PANTHER" id="PTHR40465:SF1">
    <property type="entry name" value="DUF6534 DOMAIN-CONTAINING PROTEIN"/>
    <property type="match status" value="1"/>
</dbReference>
<dbReference type="EMBL" id="JARIHO010000016">
    <property type="protein sequence ID" value="KAJ7348945.1"/>
    <property type="molecule type" value="Genomic_DNA"/>
</dbReference>
<comment type="caution">
    <text evidence="3">The sequence shown here is derived from an EMBL/GenBank/DDBJ whole genome shotgun (WGS) entry which is preliminary data.</text>
</comment>
<keyword evidence="4" id="KW-1185">Reference proteome</keyword>
<feature type="domain" description="DUF6534" evidence="2">
    <location>
        <begin position="177"/>
        <end position="265"/>
    </location>
</feature>
<protein>
    <recommendedName>
        <fullName evidence="2">DUF6534 domain-containing protein</fullName>
    </recommendedName>
</protein>
<dbReference type="PANTHER" id="PTHR40465">
    <property type="entry name" value="CHROMOSOME 1, WHOLE GENOME SHOTGUN SEQUENCE"/>
    <property type="match status" value="1"/>
</dbReference>
<accession>A0AAD7A3Q5</accession>
<evidence type="ECO:0000259" key="2">
    <source>
        <dbReference type="Pfam" id="PF20152"/>
    </source>
</evidence>
<evidence type="ECO:0000313" key="3">
    <source>
        <dbReference type="EMBL" id="KAJ7348945.1"/>
    </source>
</evidence>
<keyword evidence="1" id="KW-0812">Transmembrane</keyword>
<dbReference type="Pfam" id="PF20152">
    <property type="entry name" value="DUF6534"/>
    <property type="match status" value="1"/>
</dbReference>
<feature type="transmembrane region" description="Helical" evidence="1">
    <location>
        <begin position="213"/>
        <end position="234"/>
    </location>
</feature>
<reference evidence="3" key="1">
    <citation type="submission" date="2023-03" db="EMBL/GenBank/DDBJ databases">
        <title>Massive genome expansion in bonnet fungi (Mycena s.s.) driven by repeated elements and novel gene families across ecological guilds.</title>
        <authorList>
            <consortium name="Lawrence Berkeley National Laboratory"/>
            <person name="Harder C.B."/>
            <person name="Miyauchi S."/>
            <person name="Viragh M."/>
            <person name="Kuo A."/>
            <person name="Thoen E."/>
            <person name="Andreopoulos B."/>
            <person name="Lu D."/>
            <person name="Skrede I."/>
            <person name="Drula E."/>
            <person name="Henrissat B."/>
            <person name="Morin E."/>
            <person name="Kohler A."/>
            <person name="Barry K."/>
            <person name="LaButti K."/>
            <person name="Morin E."/>
            <person name="Salamov A."/>
            <person name="Lipzen A."/>
            <person name="Mereny Z."/>
            <person name="Hegedus B."/>
            <person name="Baldrian P."/>
            <person name="Stursova M."/>
            <person name="Weitz H."/>
            <person name="Taylor A."/>
            <person name="Grigoriev I.V."/>
            <person name="Nagy L.G."/>
            <person name="Martin F."/>
            <person name="Kauserud H."/>
        </authorList>
    </citation>
    <scope>NUCLEOTIDE SEQUENCE</scope>
    <source>
        <strain evidence="3">CBHHK002</strain>
    </source>
</reference>
<keyword evidence="1" id="KW-0472">Membrane</keyword>
<feature type="transmembrane region" description="Helical" evidence="1">
    <location>
        <begin position="170"/>
        <end position="192"/>
    </location>
</feature>
<feature type="transmembrane region" description="Helical" evidence="1">
    <location>
        <begin position="129"/>
        <end position="150"/>
    </location>
</feature>
<organism evidence="3 4">
    <name type="scientific">Mycena albidolilacea</name>
    <dbReference type="NCBI Taxonomy" id="1033008"/>
    <lineage>
        <taxon>Eukaryota</taxon>
        <taxon>Fungi</taxon>
        <taxon>Dikarya</taxon>
        <taxon>Basidiomycota</taxon>
        <taxon>Agaricomycotina</taxon>
        <taxon>Agaricomycetes</taxon>
        <taxon>Agaricomycetidae</taxon>
        <taxon>Agaricales</taxon>
        <taxon>Marasmiineae</taxon>
        <taxon>Mycenaceae</taxon>
        <taxon>Mycena</taxon>
    </lineage>
</organism>
<name>A0AAD7A3Q5_9AGAR</name>
<evidence type="ECO:0000313" key="4">
    <source>
        <dbReference type="Proteomes" id="UP001218218"/>
    </source>
</evidence>
<dbReference type="AlphaFoldDB" id="A0AAD7A3Q5"/>
<proteinExistence type="predicted"/>
<keyword evidence="1" id="KW-1133">Transmembrane helix</keyword>
<feature type="transmembrane region" description="Helical" evidence="1">
    <location>
        <begin position="240"/>
        <end position="260"/>
    </location>
</feature>
<dbReference type="Proteomes" id="UP001218218">
    <property type="component" value="Unassembled WGS sequence"/>
</dbReference>